<dbReference type="InterPro" id="IPR051963">
    <property type="entry name" value="Adhesion_GPCR_A"/>
</dbReference>
<dbReference type="PANTHER" id="PTHR45930:SF3">
    <property type="entry name" value="ADHESION G PROTEIN-COUPLED RECEPTOR A1"/>
    <property type="match status" value="1"/>
</dbReference>
<evidence type="ECO:0000256" key="3">
    <source>
        <dbReference type="SAM" id="MobiDB-lite"/>
    </source>
</evidence>
<dbReference type="EMBL" id="JAHRIO010034606">
    <property type="protein sequence ID" value="MEQ2169926.1"/>
    <property type="molecule type" value="Genomic_DNA"/>
</dbReference>
<keyword evidence="4" id="KW-0472">Membrane</keyword>
<gene>
    <name evidence="5" type="primary">ADGRA1</name>
    <name evidence="5" type="ORF">GOODEAATRI_030035</name>
</gene>
<sequence>MHASFSPQAYRVGEELFDWLSQVGFVLHYSSLSTMLWLGVTARNIYKQVTKKSPQSLDGDPPSPPKQPLLR</sequence>
<proteinExistence type="inferred from homology"/>
<evidence type="ECO:0000313" key="5">
    <source>
        <dbReference type="EMBL" id="MEQ2169926.1"/>
    </source>
</evidence>
<keyword evidence="2 5" id="KW-0675">Receptor</keyword>
<feature type="region of interest" description="Disordered" evidence="3">
    <location>
        <begin position="50"/>
        <end position="71"/>
    </location>
</feature>
<protein>
    <submittedName>
        <fullName evidence="5">Adhesion G protein-coupled receptor A1</fullName>
    </submittedName>
</protein>
<keyword evidence="4" id="KW-1133">Transmembrane helix</keyword>
<accession>A0ABV0NEY2</accession>
<reference evidence="5 6" key="1">
    <citation type="submission" date="2021-06" db="EMBL/GenBank/DDBJ databases">
        <authorList>
            <person name="Palmer J.M."/>
        </authorList>
    </citation>
    <scope>NUCLEOTIDE SEQUENCE [LARGE SCALE GENOMIC DNA]</scope>
    <source>
        <strain evidence="5 6">GA_2019</strain>
        <tissue evidence="5">Muscle</tissue>
    </source>
</reference>
<evidence type="ECO:0000256" key="1">
    <source>
        <dbReference type="ARBA" id="ARBA00007343"/>
    </source>
</evidence>
<evidence type="ECO:0000256" key="4">
    <source>
        <dbReference type="SAM" id="Phobius"/>
    </source>
</evidence>
<dbReference type="PANTHER" id="PTHR45930">
    <property type="entry name" value="G-PROTEIN COUPLED RECEPTOR 124-LIKE PROTEIN"/>
    <property type="match status" value="1"/>
</dbReference>
<feature type="compositionally biased region" description="Pro residues" evidence="3">
    <location>
        <begin position="61"/>
        <end position="71"/>
    </location>
</feature>
<keyword evidence="6" id="KW-1185">Reference proteome</keyword>
<comment type="caution">
    <text evidence="5">The sequence shown here is derived from an EMBL/GenBank/DDBJ whole genome shotgun (WGS) entry which is preliminary data.</text>
</comment>
<evidence type="ECO:0000256" key="2">
    <source>
        <dbReference type="ARBA" id="ARBA00023170"/>
    </source>
</evidence>
<name>A0ABV0NEY2_9TELE</name>
<keyword evidence="4" id="KW-0812">Transmembrane</keyword>
<evidence type="ECO:0000313" key="6">
    <source>
        <dbReference type="Proteomes" id="UP001476798"/>
    </source>
</evidence>
<organism evidence="5 6">
    <name type="scientific">Goodea atripinnis</name>
    <dbReference type="NCBI Taxonomy" id="208336"/>
    <lineage>
        <taxon>Eukaryota</taxon>
        <taxon>Metazoa</taxon>
        <taxon>Chordata</taxon>
        <taxon>Craniata</taxon>
        <taxon>Vertebrata</taxon>
        <taxon>Euteleostomi</taxon>
        <taxon>Actinopterygii</taxon>
        <taxon>Neopterygii</taxon>
        <taxon>Teleostei</taxon>
        <taxon>Neoteleostei</taxon>
        <taxon>Acanthomorphata</taxon>
        <taxon>Ovalentaria</taxon>
        <taxon>Atherinomorphae</taxon>
        <taxon>Cyprinodontiformes</taxon>
        <taxon>Goodeidae</taxon>
        <taxon>Goodea</taxon>
    </lineage>
</organism>
<feature type="transmembrane region" description="Helical" evidence="4">
    <location>
        <begin position="26"/>
        <end position="46"/>
    </location>
</feature>
<comment type="similarity">
    <text evidence="1">Belongs to the G-protein coupled receptor 2 family. Adhesion G-protein coupled receptor (ADGR) subfamily.</text>
</comment>
<dbReference type="Proteomes" id="UP001476798">
    <property type="component" value="Unassembled WGS sequence"/>
</dbReference>